<feature type="region of interest" description="Disordered" evidence="1">
    <location>
        <begin position="1270"/>
        <end position="1294"/>
    </location>
</feature>
<dbReference type="Proteomes" id="UP000319462">
    <property type="component" value="Chromosome 20"/>
</dbReference>
<evidence type="ECO:0000313" key="3">
    <source>
        <dbReference type="EMBL" id="SYZ65237.1"/>
    </source>
</evidence>
<dbReference type="CDD" id="cd00171">
    <property type="entry name" value="Sec7"/>
    <property type="match status" value="1"/>
</dbReference>
<evidence type="ECO:0000313" key="4">
    <source>
        <dbReference type="Proteomes" id="UP000319462"/>
    </source>
</evidence>
<dbReference type="PANTHER" id="PTHR10663:SF388">
    <property type="entry name" value="GOLGI-SPECIFIC BREFELDIN A-RESISTANCE GUANINE NUCLEOTIDE EXCHANGE FACTOR 1"/>
    <property type="match status" value="1"/>
</dbReference>
<dbReference type="InterPro" id="IPR023394">
    <property type="entry name" value="Sec7_C_sf"/>
</dbReference>
<sequence>MMTSSLLAQDLHAALPDGGETERQIVLIHVDNTLLAMRTKNRINYHSGAVNGRDASDSATTQRLFDLQRRLFAGAVPVPGRISSSSPVHPAPSSKNFPACAFSAEALPDPMTFDLQDNYATYCEVSEWAILSTFAAVCRSPSTSAVVTGVALTALIDILEFPCAFVSIDGVYAAIEAASETRAEVHDNASHEMLLSRIFNVYAAALNHPAAVMADGDVHVRALGRMIMLATDPEASQLLKRTVEKSMQLIVMTLFRRLLYLPADEAAHGALVAAGVKVLGFISRLISGDIACFDSDGCEVASTVAFGSSEGSAGASASGGNSADKASPVENTIALIQLEGLALVQDCLLLLQHFLSKPLCAPLLDTVQNQLCRALLIAGVGTKRTIVLAQALRAIHLVIQGSSKHLIPQIYNFIRVLHLIPLEALTKELADAGASQQGSPADPSGSPNTGRGSRSPVSSASSGLGNSGRLSVPQLQRMQERRDILLGSLAEFCSDPHFGRFCFIHYDLSWRYASLLPQLSQVLADHAYPVFHGDPEEAATATWMQRRGGMAKDRKAAVQRRQQATVAADYRRDRRQLSMAARRLSRSTQQTALDGMMNMMFGITLPVIAAGASSSRLSEPDVTMSAGTASLSSAEVSHLLQHAQKMKDVLNQFAALFEESPIKKGIPFLLEHAIRVPAGAEEEGSLKHCTKLVLAEPAGGRELGEALYRLSIVLNKRVLGDYIGEQGRNNPEDAGAAEDATKPPALFSVRFFERQLDGFIHQFVFHNKPLLEAIREMVYLLCLPGESQKIDRVMESFARHWYQQNVTYREDGTVVKDETINPFHSESGAFVLSFAIIMLNTDQHSGKVAHQMTKEDFARMNRGIDDGKDIPAAYLGSVYDDVRQHEVVMADMMDRGFANNTTWRLEMQPCVSFVHHVLSTKAVLKGAEAMEALSSISSHEPSTAAAAAATVSSTDAAARACDTKSVVLQTFDLFLFQSLWKRSLLVFDGMLELAVDEVSRSIVATGATVARAVEAAQQQLPAEMATLQSSLRGVCVLARAAHALGLPAVADQCFIGLLKYVVLDDLTNAEEEVRTLYHSVPKLLCMREIFALFVDLYSSLVDSWLPLSRLILDMRLIGLFVEPAQEVGRRGKAKLCGTGRGYSEAVEDSAAEGSLSAPAEPPHALLENTGICADVFAPLMAASATESADAERKAPSERSWFSSLFRGSGAPQVSAVQLSELRDAQGRIGSCIPNMREMLAILQRVVADSHAGHQFVYSLSAVSSIEEDAAGGGISGGSPAPAEEEGKRGNGHTSGLDEASAYAASYELAFICAVVGGASTPTVLQPEHFAPLTTRINGLLREVDLHLHDSRASDGVRAYWCTLGNRVVCASLQLMAVHWRGQHGAVAMEQLWACWMRATPSIFALVVAQPVAAFLYDQVVGVGDTENSAGTGEGERDAMQPWACGSEVLVLLAPFAVHATAVSDVAVQRQIGSLLLHVVQQRLYSVADDTESIVSLCLSFSVWVRHSRAAGSNAAAGDTPENSATPNTTSKCGSAAATTLPSGASVLEVLTLCGRNVLLDNTDAAAAGAGGKRGEWCNLWVLVLRSLGALVLCSPDARDSSEAIFCLQRALLDSEAHSLPFSAVVAVYEDILIPLTERLCVPNARVQTGLRWAGGNKVALGEKSGAASSFSRGVLGGFFRSLLSPASPECGEHGAPTTSVAGTSATSRQSTLSTLVFTEVKCRLLSLVPKVLLRYTAALATQPDLLVSLWRQVLGTLYAVYSAYLVIEDAARDDMGGSIPSHDDAMLVQEAVEETVKNMIYVVVSTWNGSSSSIVSGAAGTEQRHAEAFWVAIVQLLQPFAFSAPLIDFMVQAGLARIEAAADAATALGTVASAG</sequence>
<dbReference type="SMART" id="SM00222">
    <property type="entry name" value="Sec7"/>
    <property type="match status" value="1"/>
</dbReference>
<proteinExistence type="predicted"/>
<dbReference type="GO" id="GO:0016192">
    <property type="term" value="P:vesicle-mediated transport"/>
    <property type="evidence" value="ECO:0007669"/>
    <property type="project" value="UniProtKB-ARBA"/>
</dbReference>
<evidence type="ECO:0000256" key="1">
    <source>
        <dbReference type="SAM" id="MobiDB-lite"/>
    </source>
</evidence>
<dbReference type="PROSITE" id="PS50190">
    <property type="entry name" value="SEC7"/>
    <property type="match status" value="1"/>
</dbReference>
<accession>A0A3P3Z4U6</accession>
<dbReference type="Gene3D" id="1.10.1000.11">
    <property type="entry name" value="Arf Nucleotide-binding Site Opener,domain 2"/>
    <property type="match status" value="1"/>
</dbReference>
<dbReference type="GO" id="GO:0012505">
    <property type="term" value="C:endomembrane system"/>
    <property type="evidence" value="ECO:0007669"/>
    <property type="project" value="UniProtKB-ARBA"/>
</dbReference>
<dbReference type="Pfam" id="PF01369">
    <property type="entry name" value="Sec7"/>
    <property type="match status" value="1"/>
</dbReference>
<dbReference type="SUPFAM" id="SSF48425">
    <property type="entry name" value="Sec7 domain"/>
    <property type="match status" value="1"/>
</dbReference>
<feature type="compositionally biased region" description="Polar residues" evidence="1">
    <location>
        <begin position="1520"/>
        <end position="1532"/>
    </location>
</feature>
<feature type="region of interest" description="Disordered" evidence="1">
    <location>
        <begin position="433"/>
        <end position="472"/>
    </location>
</feature>
<feature type="compositionally biased region" description="Polar residues" evidence="1">
    <location>
        <begin position="434"/>
        <end position="449"/>
    </location>
</feature>
<feature type="domain" description="SEC7" evidence="2">
    <location>
        <begin position="663"/>
        <end position="885"/>
    </location>
</feature>
<dbReference type="GO" id="GO:0005737">
    <property type="term" value="C:cytoplasm"/>
    <property type="evidence" value="ECO:0007669"/>
    <property type="project" value="UniProtKB-ARBA"/>
</dbReference>
<reference evidence="3 4" key="1">
    <citation type="submission" date="2018-09" db="EMBL/GenBank/DDBJ databases">
        <authorList>
            <person name="Peiro R."/>
            <person name="Begona"/>
            <person name="Cbmso G."/>
            <person name="Lopez M."/>
            <person name="Gonzalez S."/>
        </authorList>
    </citation>
    <scope>NUCLEOTIDE SEQUENCE [LARGE SCALE GENOMIC DNA]</scope>
</reference>
<name>A0A3P3Z4U6_LEIBR</name>
<gene>
    <name evidence="3" type="ORF">LBRM2904_20.2770</name>
</gene>
<dbReference type="InterPro" id="IPR035999">
    <property type="entry name" value="Sec7_dom_sf"/>
</dbReference>
<dbReference type="PANTHER" id="PTHR10663">
    <property type="entry name" value="GUANYL-NUCLEOTIDE EXCHANGE FACTOR"/>
    <property type="match status" value="1"/>
</dbReference>
<organism evidence="3 4">
    <name type="scientific">Leishmania braziliensis MHOM/BR/75/M2904</name>
    <dbReference type="NCBI Taxonomy" id="420245"/>
    <lineage>
        <taxon>Eukaryota</taxon>
        <taxon>Discoba</taxon>
        <taxon>Euglenozoa</taxon>
        <taxon>Kinetoplastea</taxon>
        <taxon>Metakinetoplastina</taxon>
        <taxon>Trypanosomatida</taxon>
        <taxon>Trypanosomatidae</taxon>
        <taxon>Leishmaniinae</taxon>
        <taxon>Leishmania</taxon>
        <taxon>Leishmania braziliensis species complex</taxon>
    </lineage>
</organism>
<evidence type="ECO:0000259" key="2">
    <source>
        <dbReference type="PROSITE" id="PS50190"/>
    </source>
</evidence>
<feature type="region of interest" description="Disordered" evidence="1">
    <location>
        <begin position="1512"/>
        <end position="1532"/>
    </location>
</feature>
<feature type="compositionally biased region" description="Low complexity" evidence="1">
    <location>
        <begin position="450"/>
        <end position="471"/>
    </location>
</feature>
<dbReference type="InterPro" id="IPR000904">
    <property type="entry name" value="Sec7_dom"/>
</dbReference>
<dbReference type="GO" id="GO:0032012">
    <property type="term" value="P:regulation of ARF protein signal transduction"/>
    <property type="evidence" value="ECO:0007669"/>
    <property type="project" value="InterPro"/>
</dbReference>
<protein>
    <submittedName>
        <fullName evidence="3">Sec7_domain_containing_protein</fullName>
    </submittedName>
</protein>
<dbReference type="GO" id="GO:0005085">
    <property type="term" value="F:guanyl-nucleotide exchange factor activity"/>
    <property type="evidence" value="ECO:0007669"/>
    <property type="project" value="InterPro"/>
</dbReference>
<dbReference type="EMBL" id="LS997619">
    <property type="protein sequence ID" value="SYZ65237.1"/>
    <property type="molecule type" value="Genomic_DNA"/>
</dbReference>